<accession>A0A9P3G9U0</accession>
<keyword evidence="3" id="KW-1185">Reference proteome</keyword>
<comment type="caution">
    <text evidence="2">The sequence shown here is derived from an EMBL/GenBank/DDBJ whole genome shotgun (WGS) entry which is preliminary data.</text>
</comment>
<dbReference type="EMBL" id="BPQB01000017">
    <property type="protein sequence ID" value="GJE90590.1"/>
    <property type="molecule type" value="Genomic_DNA"/>
</dbReference>
<keyword evidence="1" id="KW-0472">Membrane</keyword>
<organism evidence="2 3">
    <name type="scientific">Phanerochaete sordida</name>
    <dbReference type="NCBI Taxonomy" id="48140"/>
    <lineage>
        <taxon>Eukaryota</taxon>
        <taxon>Fungi</taxon>
        <taxon>Dikarya</taxon>
        <taxon>Basidiomycota</taxon>
        <taxon>Agaricomycotina</taxon>
        <taxon>Agaricomycetes</taxon>
        <taxon>Polyporales</taxon>
        <taxon>Phanerochaetaceae</taxon>
        <taxon>Phanerochaete</taxon>
    </lineage>
</organism>
<gene>
    <name evidence="2" type="ORF">PsYK624_067340</name>
</gene>
<name>A0A9P3G9U0_9APHY</name>
<sequence length="71" mass="7954">MSTDPLADLPAVAVPVDPLLGPFLIGTVVSAIFFGILSLQVHVYIRRTDKTRALRWDGWLIPLIWCIFNSF</sequence>
<dbReference type="OrthoDB" id="2535105at2759"/>
<dbReference type="AlphaFoldDB" id="A0A9P3G9U0"/>
<dbReference type="Proteomes" id="UP000703269">
    <property type="component" value="Unassembled WGS sequence"/>
</dbReference>
<proteinExistence type="predicted"/>
<evidence type="ECO:0000313" key="3">
    <source>
        <dbReference type="Proteomes" id="UP000703269"/>
    </source>
</evidence>
<keyword evidence="1" id="KW-0812">Transmembrane</keyword>
<feature type="transmembrane region" description="Helical" evidence="1">
    <location>
        <begin position="20"/>
        <end position="45"/>
    </location>
</feature>
<reference evidence="2 3" key="1">
    <citation type="submission" date="2021-08" db="EMBL/GenBank/DDBJ databases">
        <title>Draft Genome Sequence of Phanerochaete sordida strain YK-624.</title>
        <authorList>
            <person name="Mori T."/>
            <person name="Dohra H."/>
            <person name="Suzuki T."/>
            <person name="Kawagishi H."/>
            <person name="Hirai H."/>
        </authorList>
    </citation>
    <scope>NUCLEOTIDE SEQUENCE [LARGE SCALE GENOMIC DNA]</scope>
    <source>
        <strain evidence="2 3">YK-624</strain>
    </source>
</reference>
<keyword evidence="1" id="KW-1133">Transmembrane helix</keyword>
<protein>
    <submittedName>
        <fullName evidence="2">Uncharacterized protein</fullName>
    </submittedName>
</protein>
<evidence type="ECO:0000256" key="1">
    <source>
        <dbReference type="SAM" id="Phobius"/>
    </source>
</evidence>
<evidence type="ECO:0000313" key="2">
    <source>
        <dbReference type="EMBL" id="GJE90590.1"/>
    </source>
</evidence>